<gene>
    <name evidence="3" type="primary">LOC108670386</name>
</gene>
<proteinExistence type="predicted"/>
<dbReference type="KEGG" id="hazt:108670386"/>
<dbReference type="Pfam" id="PF00059">
    <property type="entry name" value="Lectin_C"/>
    <property type="match status" value="1"/>
</dbReference>
<dbReference type="Gene3D" id="3.10.100.10">
    <property type="entry name" value="Mannose-Binding Protein A, subunit A"/>
    <property type="match status" value="1"/>
</dbReference>
<dbReference type="RefSeq" id="XP_018013345.1">
    <property type="nucleotide sequence ID" value="XM_018157856.1"/>
</dbReference>
<sequence length="148" mass="15818">AAAIECPAGYEVIGSKCIHRLPGGYLTHDDAVAYCHQNFGRLPVLHDCASFIGVATYVDDGFSADAINGYWLGATNSSATGVWQWNDGTAVQMGAPYWAVSVTNALAKAKSAQLASSQALSEEKQTWLLLPAASLHMPLKQLNPYTRC</sequence>
<dbReference type="GeneID" id="108670386"/>
<reference evidence="3" key="1">
    <citation type="submission" date="2025-08" db="UniProtKB">
        <authorList>
            <consortium name="RefSeq"/>
        </authorList>
    </citation>
    <scope>IDENTIFICATION</scope>
    <source>
        <tissue evidence="3">Whole organism</tissue>
    </source>
</reference>
<organism evidence="2 3">
    <name type="scientific">Hyalella azteca</name>
    <name type="common">Amphipod</name>
    <dbReference type="NCBI Taxonomy" id="294128"/>
    <lineage>
        <taxon>Eukaryota</taxon>
        <taxon>Metazoa</taxon>
        <taxon>Ecdysozoa</taxon>
        <taxon>Arthropoda</taxon>
        <taxon>Crustacea</taxon>
        <taxon>Multicrustacea</taxon>
        <taxon>Malacostraca</taxon>
        <taxon>Eumalacostraca</taxon>
        <taxon>Peracarida</taxon>
        <taxon>Amphipoda</taxon>
        <taxon>Senticaudata</taxon>
        <taxon>Talitrida</taxon>
        <taxon>Talitroidea</taxon>
        <taxon>Hyalellidae</taxon>
        <taxon>Hyalella</taxon>
    </lineage>
</organism>
<evidence type="ECO:0000259" key="1">
    <source>
        <dbReference type="Pfam" id="PF00059"/>
    </source>
</evidence>
<feature type="domain" description="C-type lectin" evidence="1">
    <location>
        <begin position="27"/>
        <end position="117"/>
    </location>
</feature>
<dbReference type="InterPro" id="IPR016187">
    <property type="entry name" value="CTDL_fold"/>
</dbReference>
<evidence type="ECO:0000313" key="3">
    <source>
        <dbReference type="RefSeq" id="XP_018013345.1"/>
    </source>
</evidence>
<dbReference type="SUPFAM" id="SSF56436">
    <property type="entry name" value="C-type lectin-like"/>
    <property type="match status" value="1"/>
</dbReference>
<keyword evidence="2" id="KW-1185">Reference proteome</keyword>
<dbReference type="InterPro" id="IPR001304">
    <property type="entry name" value="C-type_lectin-like"/>
</dbReference>
<protein>
    <submittedName>
        <fullName evidence="3">Type-2 ice-structuring protein-like</fullName>
    </submittedName>
</protein>
<accession>A0A8B7NI81</accession>
<dbReference type="CDD" id="cd00037">
    <property type="entry name" value="CLECT"/>
    <property type="match status" value="1"/>
</dbReference>
<feature type="non-terminal residue" evidence="3">
    <location>
        <position position="1"/>
    </location>
</feature>
<dbReference type="AlphaFoldDB" id="A0A8B7NI81"/>
<dbReference type="Proteomes" id="UP000694843">
    <property type="component" value="Unplaced"/>
</dbReference>
<dbReference type="InterPro" id="IPR016186">
    <property type="entry name" value="C-type_lectin-like/link_sf"/>
</dbReference>
<evidence type="ECO:0000313" key="2">
    <source>
        <dbReference type="Proteomes" id="UP000694843"/>
    </source>
</evidence>
<name>A0A8B7NI81_HYAAZ</name>